<organism evidence="2 3">
    <name type="scientific">Pelotomaculum propionicicum</name>
    <dbReference type="NCBI Taxonomy" id="258475"/>
    <lineage>
        <taxon>Bacteria</taxon>
        <taxon>Bacillati</taxon>
        <taxon>Bacillota</taxon>
        <taxon>Clostridia</taxon>
        <taxon>Eubacteriales</taxon>
        <taxon>Desulfotomaculaceae</taxon>
        <taxon>Pelotomaculum</taxon>
    </lineage>
</organism>
<proteinExistence type="predicted"/>
<evidence type="ECO:0000313" key="2">
    <source>
        <dbReference type="EMBL" id="TEB09545.1"/>
    </source>
</evidence>
<comment type="caution">
    <text evidence="2">The sequence shown here is derived from an EMBL/GenBank/DDBJ whole genome shotgun (WGS) entry which is preliminary data.</text>
</comment>
<dbReference type="GO" id="GO:0016787">
    <property type="term" value="F:hydrolase activity"/>
    <property type="evidence" value="ECO:0007669"/>
    <property type="project" value="InterPro"/>
</dbReference>
<reference evidence="2 3" key="1">
    <citation type="journal article" date="2018" name="Environ. Microbiol.">
        <title>Novel energy conservation strategies and behaviour of Pelotomaculum schinkii driving syntrophic propionate catabolism.</title>
        <authorList>
            <person name="Hidalgo-Ahumada C.A.P."/>
            <person name="Nobu M.K."/>
            <person name="Narihiro T."/>
            <person name="Tamaki H."/>
            <person name="Liu W.T."/>
            <person name="Kamagata Y."/>
            <person name="Stams A.J.M."/>
            <person name="Imachi H."/>
            <person name="Sousa D.Z."/>
        </authorList>
    </citation>
    <scope>NUCLEOTIDE SEQUENCE [LARGE SCALE GENOMIC DNA]</scope>
    <source>
        <strain evidence="2 3">MGP</strain>
    </source>
</reference>
<evidence type="ECO:0000259" key="1">
    <source>
        <dbReference type="Pfam" id="PF07486"/>
    </source>
</evidence>
<dbReference type="InterPro" id="IPR011105">
    <property type="entry name" value="Cell_wall_hydrolase_SleB"/>
</dbReference>
<evidence type="ECO:0000313" key="3">
    <source>
        <dbReference type="Proteomes" id="UP000297597"/>
    </source>
</evidence>
<accession>A0A4Y7RKP5</accession>
<dbReference type="Gene3D" id="1.10.10.2520">
    <property type="entry name" value="Cell wall hydrolase SleB, domain 1"/>
    <property type="match status" value="1"/>
</dbReference>
<name>A0A4Y7RKP5_9FIRM</name>
<sequence length="184" mass="19830">MLQLKKEIGILAGMLLMALALFLHLAPAAKKMPLLQEKQQAVIAAEETNEPVSAGEREISVSRGDNIDRQSVYILAQVIEGEAADEPYEGKVAVGAVIINRTQSPDFPHTIPGVINQMGAFESVSNGQSQRPLSSESLNAAVDAMNGKDPSGGALYFWNPSKSTSSWVWSRPVVTQIGRHVFAM</sequence>
<dbReference type="AlphaFoldDB" id="A0A4Y7RKP5"/>
<dbReference type="InterPro" id="IPR042047">
    <property type="entry name" value="SleB_dom1"/>
</dbReference>
<dbReference type="EMBL" id="QFFZ01000044">
    <property type="protein sequence ID" value="TEB09545.1"/>
    <property type="molecule type" value="Genomic_DNA"/>
</dbReference>
<dbReference type="Proteomes" id="UP000297597">
    <property type="component" value="Unassembled WGS sequence"/>
</dbReference>
<dbReference type="Gene3D" id="6.20.240.60">
    <property type="match status" value="1"/>
</dbReference>
<gene>
    <name evidence="2" type="primary">sleB_6</name>
    <name evidence="2" type="ORF">Pmgp_03040</name>
</gene>
<dbReference type="Pfam" id="PF07486">
    <property type="entry name" value="Hydrolase_2"/>
    <property type="match status" value="1"/>
</dbReference>
<keyword evidence="3" id="KW-1185">Reference proteome</keyword>
<protein>
    <submittedName>
        <fullName evidence="2">Spore cortex-lytic enzyme</fullName>
    </submittedName>
</protein>
<feature type="domain" description="Cell wall hydrolase SleB" evidence="1">
    <location>
        <begin position="86"/>
        <end position="183"/>
    </location>
</feature>